<protein>
    <submittedName>
        <fullName evidence="2">TIR domain-containing protein</fullName>
    </submittedName>
</protein>
<dbReference type="RefSeq" id="WP_171837715.1">
    <property type="nucleotide sequence ID" value="NZ_CP053711.1"/>
</dbReference>
<dbReference type="InterPro" id="IPR036490">
    <property type="entry name" value="ThsB_TIR-like_sf"/>
</dbReference>
<evidence type="ECO:0000313" key="3">
    <source>
        <dbReference type="Proteomes" id="UP000500767"/>
    </source>
</evidence>
<dbReference type="EMBL" id="CP053711">
    <property type="protein sequence ID" value="QKE93606.1"/>
    <property type="molecule type" value="Genomic_DNA"/>
</dbReference>
<accession>A0A6M8HZB3</accession>
<keyword evidence="3" id="KW-1185">Reference proteome</keyword>
<dbReference type="AlphaFoldDB" id="A0A6M8HZB3"/>
<dbReference type="Proteomes" id="UP000500767">
    <property type="component" value="Plasmid unnamed4"/>
</dbReference>
<reference evidence="2 3" key="1">
    <citation type="journal article" date="2014" name="World J. Microbiol. Biotechnol.">
        <title>Biodiversity and physiological characteristics of Antarctic and Arctic lichens-associated bacteria.</title>
        <authorList>
            <person name="Lee Y.M."/>
            <person name="Kim E.H."/>
            <person name="Lee H.K."/>
            <person name="Hong S.G."/>
        </authorList>
    </citation>
    <scope>NUCLEOTIDE SEQUENCE [LARGE SCALE GENOMIC DNA]</scope>
    <source>
        <strain evidence="2 3">PAMC 26569</strain>
        <plasmid evidence="2">unnamed4</plasmid>
    </source>
</reference>
<dbReference type="Pfam" id="PF08937">
    <property type="entry name" value="ThsB_TIR"/>
    <property type="match status" value="1"/>
</dbReference>
<dbReference type="SUPFAM" id="SSF52206">
    <property type="entry name" value="Hypothetical protein MTH538"/>
    <property type="match status" value="1"/>
</dbReference>
<sequence>MAKRVFISFDYDNDRHYKNLLLAWNANKEFDFELYDASLKVAINSEDAKYIKTQIKPKIVAAGYLLCIVGKEAGMNDWIRWETQTAVDAGKKLIGVKLEKGNISPPELLNNKATWAMSFTFDAIKKAVEQA</sequence>
<name>A0A6M8HZB3_9PROT</name>
<evidence type="ECO:0000313" key="2">
    <source>
        <dbReference type="EMBL" id="QKE93606.1"/>
    </source>
</evidence>
<evidence type="ECO:0000259" key="1">
    <source>
        <dbReference type="Pfam" id="PF08937"/>
    </source>
</evidence>
<proteinExistence type="predicted"/>
<organism evidence="2 3">
    <name type="scientific">Lichenicola cladoniae</name>
    <dbReference type="NCBI Taxonomy" id="1484109"/>
    <lineage>
        <taxon>Bacteria</taxon>
        <taxon>Pseudomonadati</taxon>
        <taxon>Pseudomonadota</taxon>
        <taxon>Alphaproteobacteria</taxon>
        <taxon>Acetobacterales</taxon>
        <taxon>Acetobacteraceae</taxon>
        <taxon>Lichenicola</taxon>
    </lineage>
</organism>
<keyword evidence="2" id="KW-0614">Plasmid</keyword>
<gene>
    <name evidence="2" type="ORF">HN018_25930</name>
</gene>
<dbReference type="InterPro" id="IPR015032">
    <property type="entry name" value="ThsB__TIR-like_domain"/>
</dbReference>
<dbReference type="KEGG" id="lck:HN018_25930"/>
<geneLocation type="plasmid" evidence="2 3">
    <name>unnamed4</name>
</geneLocation>
<dbReference type="Gene3D" id="3.40.50.11200">
    <property type="match status" value="1"/>
</dbReference>
<feature type="domain" description="Thoeris protein ThsB TIR-like" evidence="1">
    <location>
        <begin position="6"/>
        <end position="100"/>
    </location>
</feature>